<organism evidence="1 2">
    <name type="scientific">Peronosclerospora sorghi</name>
    <dbReference type="NCBI Taxonomy" id="230839"/>
    <lineage>
        <taxon>Eukaryota</taxon>
        <taxon>Sar</taxon>
        <taxon>Stramenopiles</taxon>
        <taxon>Oomycota</taxon>
        <taxon>Peronosporomycetes</taxon>
        <taxon>Peronosporales</taxon>
        <taxon>Peronosporaceae</taxon>
        <taxon>Peronosclerospora</taxon>
    </lineage>
</organism>
<accession>A0ACC0W800</accession>
<dbReference type="Proteomes" id="UP001163321">
    <property type="component" value="Chromosome 4"/>
</dbReference>
<name>A0ACC0W800_9STRA</name>
<proteinExistence type="predicted"/>
<evidence type="ECO:0000313" key="1">
    <source>
        <dbReference type="EMBL" id="KAI9914088.1"/>
    </source>
</evidence>
<keyword evidence="2" id="KW-1185">Reference proteome</keyword>
<dbReference type="EMBL" id="CM047583">
    <property type="protein sequence ID" value="KAI9914088.1"/>
    <property type="molecule type" value="Genomic_DNA"/>
</dbReference>
<comment type="caution">
    <text evidence="1">The sequence shown here is derived from an EMBL/GenBank/DDBJ whole genome shotgun (WGS) entry which is preliminary data.</text>
</comment>
<protein>
    <submittedName>
        <fullName evidence="1">Uncharacterized protein</fullName>
    </submittedName>
</protein>
<gene>
    <name evidence="1" type="ORF">PsorP6_006723</name>
</gene>
<evidence type="ECO:0000313" key="2">
    <source>
        <dbReference type="Proteomes" id="UP001163321"/>
    </source>
</evidence>
<reference evidence="1 2" key="1">
    <citation type="journal article" date="2022" name="bioRxiv">
        <title>The genome of the oomycete Peronosclerospora sorghi, a cosmopolitan pathogen of maize and sorghum, is inflated with dispersed pseudogenes.</title>
        <authorList>
            <person name="Fletcher K."/>
            <person name="Martin F."/>
            <person name="Isakeit T."/>
            <person name="Cavanaugh K."/>
            <person name="Magill C."/>
            <person name="Michelmore R."/>
        </authorList>
    </citation>
    <scope>NUCLEOTIDE SEQUENCE [LARGE SCALE GENOMIC DNA]</scope>
    <source>
        <strain evidence="1">P6</strain>
    </source>
</reference>
<sequence>MDDAKPQWSDMLAPARGEIVRQSGEELLSKQARRYGQASFPRNGQNLCGADGSFDFAVMW</sequence>